<organism evidence="2 3">
    <name type="scientific">Pseudotamlana carrageenivorans</name>
    <dbReference type="NCBI Taxonomy" id="2069432"/>
    <lineage>
        <taxon>Bacteria</taxon>
        <taxon>Pseudomonadati</taxon>
        <taxon>Bacteroidota</taxon>
        <taxon>Flavobacteriia</taxon>
        <taxon>Flavobacteriales</taxon>
        <taxon>Flavobacteriaceae</taxon>
        <taxon>Pseudotamlana</taxon>
    </lineage>
</organism>
<sequence>MRTFIYLVIILFFASCTDLSDGETYTYTVKNKSGVPVKIYAFNSNSMTPGEVIHTITLQNNEELTKKFEDGSPPKGYNFSDFFGKPSGRSVTDSIRVIYDNTKHQSFNSKNCNGEDRNPINICAYQGVDESFTFTAEDYKNAVNCNSNCE</sequence>
<dbReference type="EMBL" id="CP025938">
    <property type="protein sequence ID" value="AUS06912.1"/>
    <property type="molecule type" value="Genomic_DNA"/>
</dbReference>
<evidence type="ECO:0000313" key="3">
    <source>
        <dbReference type="Proteomes" id="UP000236592"/>
    </source>
</evidence>
<dbReference type="RefSeq" id="WP_102996822.1">
    <property type="nucleotide sequence ID" value="NZ_CP025938.1"/>
</dbReference>
<dbReference type="OrthoDB" id="1439106at2"/>
<dbReference type="PROSITE" id="PS51257">
    <property type="entry name" value="PROKAR_LIPOPROTEIN"/>
    <property type="match status" value="1"/>
</dbReference>
<proteinExistence type="predicted"/>
<dbReference type="Proteomes" id="UP000236592">
    <property type="component" value="Chromosome"/>
</dbReference>
<dbReference type="KEGG" id="taj:C1A40_16325"/>
<reference evidence="3" key="1">
    <citation type="submission" date="2018-01" db="EMBL/GenBank/DDBJ databases">
        <title>Complete genome of Tamlana sp. UJ94.</title>
        <authorList>
            <person name="Jung J."/>
            <person name="Chung D."/>
            <person name="Bae S.S."/>
            <person name="Baek K."/>
        </authorList>
    </citation>
    <scope>NUCLEOTIDE SEQUENCE [LARGE SCALE GENOMIC DNA]</scope>
    <source>
        <strain evidence="3">UJ94</strain>
    </source>
</reference>
<feature type="chain" id="PRO_5014455564" description="Lipoprotein" evidence="1">
    <location>
        <begin position="21"/>
        <end position="150"/>
    </location>
</feature>
<gene>
    <name evidence="2" type="ORF">C1A40_16325</name>
</gene>
<evidence type="ECO:0000256" key="1">
    <source>
        <dbReference type="SAM" id="SignalP"/>
    </source>
</evidence>
<accession>A0A2I7SLZ5</accession>
<protein>
    <recommendedName>
        <fullName evidence="4">Lipoprotein</fullName>
    </recommendedName>
</protein>
<dbReference type="AlphaFoldDB" id="A0A2I7SLZ5"/>
<keyword evidence="3" id="KW-1185">Reference proteome</keyword>
<feature type="signal peptide" evidence="1">
    <location>
        <begin position="1"/>
        <end position="20"/>
    </location>
</feature>
<keyword evidence="1" id="KW-0732">Signal</keyword>
<evidence type="ECO:0008006" key="4">
    <source>
        <dbReference type="Google" id="ProtNLM"/>
    </source>
</evidence>
<evidence type="ECO:0000313" key="2">
    <source>
        <dbReference type="EMBL" id="AUS06912.1"/>
    </source>
</evidence>
<name>A0A2I7SLZ5_9FLAO</name>